<dbReference type="InterPro" id="IPR008920">
    <property type="entry name" value="TF_FadR/GntR_C"/>
</dbReference>
<dbReference type="SMART" id="SM00895">
    <property type="entry name" value="FCD"/>
    <property type="match status" value="1"/>
</dbReference>
<dbReference type="Gene3D" id="1.10.10.10">
    <property type="entry name" value="Winged helix-like DNA-binding domain superfamily/Winged helix DNA-binding domain"/>
    <property type="match status" value="1"/>
</dbReference>
<dbReference type="RefSeq" id="WP_122110387.1">
    <property type="nucleotide sequence ID" value="NZ_QOKZ01000001.1"/>
</dbReference>
<feature type="region of interest" description="Disordered" evidence="4">
    <location>
        <begin position="1"/>
        <end position="29"/>
    </location>
</feature>
<dbReference type="CDD" id="cd07377">
    <property type="entry name" value="WHTH_GntR"/>
    <property type="match status" value="1"/>
</dbReference>
<reference evidence="6 7" key="1">
    <citation type="submission" date="2018-07" db="EMBL/GenBank/DDBJ databases">
        <authorList>
            <person name="Zhang Y."/>
            <person name="Wang L."/>
            <person name="Ma S."/>
        </authorList>
    </citation>
    <scope>NUCLEOTIDE SEQUENCE [LARGE SCALE GENOMIC DNA]</scope>
    <source>
        <strain evidence="6 7">4-2</strain>
    </source>
</reference>
<dbReference type="Proteomes" id="UP000273516">
    <property type="component" value="Unassembled WGS sequence"/>
</dbReference>
<dbReference type="SMART" id="SM00345">
    <property type="entry name" value="HTH_GNTR"/>
    <property type="match status" value="1"/>
</dbReference>
<sequence>MTQPTGSGPKSAARKRPANRPGEAPVTARQRAYDGIRAGILKGAFPPGSFIEEAMACEATGVSRSPVREALNRLAAEGFLELHPRRGAMVRTLSAAELRDLHEVRQMIESQAIRLICRNRRPVPAQMSELCDTHEATSAGDLLACVEINRLFHQALVAAAGNTVLTQVFDSLQANLTRVAMLSLQLGIGKTRQIEQEHRALIAALQVFDETRAMEILAAHLKPMPRLMGSLSG</sequence>
<dbReference type="OrthoDB" id="8638122at2"/>
<dbReference type="InterPro" id="IPR000524">
    <property type="entry name" value="Tscrpt_reg_HTH_GntR"/>
</dbReference>
<dbReference type="InterPro" id="IPR036388">
    <property type="entry name" value="WH-like_DNA-bd_sf"/>
</dbReference>
<comment type="caution">
    <text evidence="6">The sequence shown here is derived from an EMBL/GenBank/DDBJ whole genome shotgun (WGS) entry which is preliminary data.</text>
</comment>
<dbReference type="PANTHER" id="PTHR43537">
    <property type="entry name" value="TRANSCRIPTIONAL REGULATOR, GNTR FAMILY"/>
    <property type="match status" value="1"/>
</dbReference>
<dbReference type="InterPro" id="IPR036390">
    <property type="entry name" value="WH_DNA-bd_sf"/>
</dbReference>
<dbReference type="SUPFAM" id="SSF48008">
    <property type="entry name" value="GntR ligand-binding domain-like"/>
    <property type="match status" value="1"/>
</dbReference>
<feature type="domain" description="HTH gntR-type" evidence="5">
    <location>
        <begin position="26"/>
        <end position="93"/>
    </location>
</feature>
<gene>
    <name evidence="6" type="ORF">C9E81_00605</name>
</gene>
<dbReference type="EMBL" id="QOKZ01000001">
    <property type="protein sequence ID" value="RMC37293.1"/>
    <property type="molecule type" value="Genomic_DNA"/>
</dbReference>
<keyword evidence="1" id="KW-0805">Transcription regulation</keyword>
<dbReference type="GO" id="GO:0003677">
    <property type="term" value="F:DNA binding"/>
    <property type="evidence" value="ECO:0007669"/>
    <property type="project" value="UniProtKB-KW"/>
</dbReference>
<dbReference type="GO" id="GO:0003700">
    <property type="term" value="F:DNA-binding transcription factor activity"/>
    <property type="evidence" value="ECO:0007669"/>
    <property type="project" value="InterPro"/>
</dbReference>
<dbReference type="AlphaFoldDB" id="A0A3M0MJQ1"/>
<evidence type="ECO:0000256" key="3">
    <source>
        <dbReference type="ARBA" id="ARBA00023163"/>
    </source>
</evidence>
<dbReference type="SUPFAM" id="SSF46785">
    <property type="entry name" value="Winged helix' DNA-binding domain"/>
    <property type="match status" value="1"/>
</dbReference>
<keyword evidence="7" id="KW-1185">Reference proteome</keyword>
<dbReference type="Gene3D" id="1.20.120.530">
    <property type="entry name" value="GntR ligand-binding domain-like"/>
    <property type="match status" value="1"/>
</dbReference>
<dbReference type="InterPro" id="IPR011711">
    <property type="entry name" value="GntR_C"/>
</dbReference>
<keyword evidence="2" id="KW-0238">DNA-binding</keyword>
<dbReference type="Pfam" id="PF00392">
    <property type="entry name" value="GntR"/>
    <property type="match status" value="1"/>
</dbReference>
<dbReference type="PANTHER" id="PTHR43537:SF24">
    <property type="entry name" value="GLUCONATE OPERON TRANSCRIPTIONAL REPRESSOR"/>
    <property type="match status" value="1"/>
</dbReference>
<evidence type="ECO:0000259" key="5">
    <source>
        <dbReference type="PROSITE" id="PS50949"/>
    </source>
</evidence>
<dbReference type="PROSITE" id="PS50949">
    <property type="entry name" value="HTH_GNTR"/>
    <property type="match status" value="1"/>
</dbReference>
<accession>A0A3M0MJQ1</accession>
<keyword evidence="3" id="KW-0804">Transcription</keyword>
<proteinExistence type="predicted"/>
<evidence type="ECO:0000256" key="4">
    <source>
        <dbReference type="SAM" id="MobiDB-lite"/>
    </source>
</evidence>
<name>A0A3M0MJQ1_9RHOB</name>
<protein>
    <submittedName>
        <fullName evidence="6">GntR family transcriptional regulator</fullName>
    </submittedName>
</protein>
<evidence type="ECO:0000313" key="6">
    <source>
        <dbReference type="EMBL" id="RMC37293.1"/>
    </source>
</evidence>
<dbReference type="Pfam" id="PF07729">
    <property type="entry name" value="FCD"/>
    <property type="match status" value="1"/>
</dbReference>
<evidence type="ECO:0000256" key="1">
    <source>
        <dbReference type="ARBA" id="ARBA00023015"/>
    </source>
</evidence>
<evidence type="ECO:0000256" key="2">
    <source>
        <dbReference type="ARBA" id="ARBA00023125"/>
    </source>
</evidence>
<organism evidence="6 7">
    <name type="scientific">Paracoccus alkanivorans</name>
    <dbReference type="NCBI Taxonomy" id="2116655"/>
    <lineage>
        <taxon>Bacteria</taxon>
        <taxon>Pseudomonadati</taxon>
        <taxon>Pseudomonadota</taxon>
        <taxon>Alphaproteobacteria</taxon>
        <taxon>Rhodobacterales</taxon>
        <taxon>Paracoccaceae</taxon>
        <taxon>Paracoccus</taxon>
    </lineage>
</organism>
<evidence type="ECO:0000313" key="7">
    <source>
        <dbReference type="Proteomes" id="UP000273516"/>
    </source>
</evidence>